<dbReference type="InterPro" id="IPR056884">
    <property type="entry name" value="NPHP3-like_N"/>
</dbReference>
<dbReference type="Pfam" id="PF24883">
    <property type="entry name" value="NPHP3_N"/>
    <property type="match status" value="1"/>
</dbReference>
<dbReference type="EMBL" id="CABFNS010000698">
    <property type="protein sequence ID" value="VUC22967.1"/>
    <property type="molecule type" value="Genomic_DNA"/>
</dbReference>
<evidence type="ECO:0000256" key="1">
    <source>
        <dbReference type="ARBA" id="ARBA00022737"/>
    </source>
</evidence>
<sequence>MALQTDFEIHLERFKNTLEPSDLEDFRSTTFDKLKRSISNIQSEQSSERRLVDLSRIGPFLDSAKRYGEIIETLSQNAEILAYLWTTSKNTLAFNEILIAYQKIGNCLAIISDVGATSLDRPQLQTIISDVYQNIQQFHALVLEYFRYPRWEECFTQTWERRKDRFTNQINKIAQDQSLIVGLIGASRIEETRLQIQEGQQETENRFNEEELRQERTVHEWLKASDVEVDHHNLCQLREQYPDSGRWLLQNTTFSQWFDQRFPPIPPLLWINGIPGAGKVHEFQAPKIYY</sequence>
<proteinExistence type="predicted"/>
<name>A0ABY6TWC4_BIOOC</name>
<dbReference type="PANTHER" id="PTHR10039">
    <property type="entry name" value="AMELOGENIN"/>
    <property type="match status" value="1"/>
</dbReference>
<reference evidence="3 4" key="1">
    <citation type="submission" date="2019-06" db="EMBL/GenBank/DDBJ databases">
        <authorList>
            <person name="Broberg M."/>
        </authorList>
    </citation>
    <scope>NUCLEOTIDE SEQUENCE [LARGE SCALE GENOMIC DNA]</scope>
</reference>
<evidence type="ECO:0000313" key="3">
    <source>
        <dbReference type="EMBL" id="VUC22967.1"/>
    </source>
</evidence>
<evidence type="ECO:0000259" key="2">
    <source>
        <dbReference type="Pfam" id="PF24883"/>
    </source>
</evidence>
<dbReference type="Proteomes" id="UP000766486">
    <property type="component" value="Unassembled WGS sequence"/>
</dbReference>
<comment type="caution">
    <text evidence="3">The sequence shown here is derived from an EMBL/GenBank/DDBJ whole genome shotgun (WGS) entry which is preliminary data.</text>
</comment>
<protein>
    <recommendedName>
        <fullName evidence="2">Nephrocystin 3-like N-terminal domain-containing protein</fullName>
    </recommendedName>
</protein>
<dbReference type="PANTHER" id="PTHR10039:SF14">
    <property type="entry name" value="NACHT DOMAIN-CONTAINING PROTEIN"/>
    <property type="match status" value="1"/>
</dbReference>
<evidence type="ECO:0000313" key="4">
    <source>
        <dbReference type="Proteomes" id="UP000766486"/>
    </source>
</evidence>
<keyword evidence="4" id="KW-1185">Reference proteome</keyword>
<organism evidence="3 4">
    <name type="scientific">Bionectria ochroleuca</name>
    <name type="common">Gliocladium roseum</name>
    <dbReference type="NCBI Taxonomy" id="29856"/>
    <lineage>
        <taxon>Eukaryota</taxon>
        <taxon>Fungi</taxon>
        <taxon>Dikarya</taxon>
        <taxon>Ascomycota</taxon>
        <taxon>Pezizomycotina</taxon>
        <taxon>Sordariomycetes</taxon>
        <taxon>Hypocreomycetidae</taxon>
        <taxon>Hypocreales</taxon>
        <taxon>Bionectriaceae</taxon>
        <taxon>Clonostachys</taxon>
    </lineage>
</organism>
<gene>
    <name evidence="3" type="ORF">CLO192961_LOCUS98225</name>
</gene>
<keyword evidence="1" id="KW-0677">Repeat</keyword>
<feature type="domain" description="Nephrocystin 3-like N-terminal" evidence="2">
    <location>
        <begin position="244"/>
        <end position="279"/>
    </location>
</feature>
<accession>A0ABY6TWC4</accession>